<dbReference type="InterPro" id="IPR011604">
    <property type="entry name" value="PDDEXK-like_dom_sf"/>
</dbReference>
<name>A0A6M3L9K2_9ZZZZ</name>
<proteinExistence type="predicted"/>
<accession>A0A6M3L9K2</accession>
<dbReference type="AlphaFoldDB" id="A0A6M3L9K2"/>
<dbReference type="Gene3D" id="3.90.320.10">
    <property type="match status" value="1"/>
</dbReference>
<feature type="domain" description="PD-(D/E)XK endonuclease-like" evidence="1">
    <location>
        <begin position="3"/>
        <end position="234"/>
    </location>
</feature>
<dbReference type="EMBL" id="MT142913">
    <property type="protein sequence ID" value="QJA90452.1"/>
    <property type="molecule type" value="Genomic_DNA"/>
</dbReference>
<organism evidence="2">
    <name type="scientific">viral metagenome</name>
    <dbReference type="NCBI Taxonomy" id="1070528"/>
    <lineage>
        <taxon>unclassified sequences</taxon>
        <taxon>metagenomes</taxon>
        <taxon>organismal metagenomes</taxon>
    </lineage>
</organism>
<dbReference type="InterPro" id="IPR038726">
    <property type="entry name" value="PDDEXK_AddAB-type"/>
</dbReference>
<protein>
    <submittedName>
        <fullName evidence="2">Putative PD-(D/E)XK nuclease superfamily protein</fullName>
    </submittedName>
</protein>
<reference evidence="2" key="1">
    <citation type="submission" date="2020-03" db="EMBL/GenBank/DDBJ databases">
        <title>The deep terrestrial virosphere.</title>
        <authorList>
            <person name="Holmfeldt K."/>
            <person name="Nilsson E."/>
            <person name="Simone D."/>
            <person name="Lopez-Fernandez M."/>
            <person name="Wu X."/>
            <person name="de Brujin I."/>
            <person name="Lundin D."/>
            <person name="Andersson A."/>
            <person name="Bertilsson S."/>
            <person name="Dopson M."/>
        </authorList>
    </citation>
    <scope>NUCLEOTIDE SEQUENCE</scope>
    <source>
        <strain evidence="2">MM415B02375</strain>
    </source>
</reference>
<dbReference type="Pfam" id="PF12705">
    <property type="entry name" value="PDDEXK_1"/>
    <property type="match status" value="1"/>
</dbReference>
<gene>
    <name evidence="2" type="ORF">MM415B02375_0011</name>
</gene>
<sequence length="247" mass="29366">MEISYTGLHSFMNCEYSYYLRYIARVPIKEGSASVYGTAIHRTIKMGYDNNLPRDEWAKVFRQEWMILTSKRDIVYQSEGEYLKKFKDGAVMVTDYYDKFVKRHKPPQMLEFFFGRDKAVKIGEHTIIGVFDQIDSKNNVIDYKSGVKPTKNKLDFDLQFTIYSYAYRKLFGKEENGLILRHLGTMKDMVTTRTEQDFELLEEEVEKVSKRLKGKLFVRNLDRNCDTCYFMEHCLGKERQIGRRQYE</sequence>
<evidence type="ECO:0000313" key="2">
    <source>
        <dbReference type="EMBL" id="QJA90452.1"/>
    </source>
</evidence>
<evidence type="ECO:0000259" key="1">
    <source>
        <dbReference type="Pfam" id="PF12705"/>
    </source>
</evidence>